<dbReference type="InterPro" id="IPR008949">
    <property type="entry name" value="Isoprenoid_synthase_dom_sf"/>
</dbReference>
<organism evidence="2 3">
    <name type="scientific">Chitinophaga agrisoli</name>
    <dbReference type="NCBI Taxonomy" id="2607653"/>
    <lineage>
        <taxon>Bacteria</taxon>
        <taxon>Pseudomonadati</taxon>
        <taxon>Bacteroidota</taxon>
        <taxon>Chitinophagia</taxon>
        <taxon>Chitinophagales</taxon>
        <taxon>Chitinophagaceae</taxon>
        <taxon>Chitinophaga</taxon>
    </lineage>
</organism>
<dbReference type="SUPFAM" id="SSF48576">
    <property type="entry name" value="Terpenoid synthases"/>
    <property type="match status" value="1"/>
</dbReference>
<protein>
    <recommendedName>
        <fullName evidence="1">Terpene synthase</fullName>
        <ecNumber evidence="1">4.2.3.-</ecNumber>
    </recommendedName>
</protein>
<dbReference type="Proteomes" id="UP000324611">
    <property type="component" value="Unassembled WGS sequence"/>
</dbReference>
<evidence type="ECO:0000313" key="3">
    <source>
        <dbReference type="Proteomes" id="UP000324611"/>
    </source>
</evidence>
<dbReference type="SFLD" id="SFLDS00005">
    <property type="entry name" value="Isoprenoid_Synthase_Type_I"/>
    <property type="match status" value="1"/>
</dbReference>
<name>A0A5B2VII5_9BACT</name>
<keyword evidence="3" id="KW-1185">Reference proteome</keyword>
<comment type="caution">
    <text evidence="2">The sequence shown here is derived from an EMBL/GenBank/DDBJ whole genome shotgun (WGS) entry which is preliminary data.</text>
</comment>
<dbReference type="GO" id="GO:0046872">
    <property type="term" value="F:metal ion binding"/>
    <property type="evidence" value="ECO:0007669"/>
    <property type="project" value="UniProtKB-KW"/>
</dbReference>
<gene>
    <name evidence="2" type="ORF">F0L74_19665</name>
</gene>
<dbReference type="Gene3D" id="1.10.600.10">
    <property type="entry name" value="Farnesyl Diphosphate Synthase"/>
    <property type="match status" value="1"/>
</dbReference>
<reference evidence="2 3" key="2">
    <citation type="submission" date="2019-09" db="EMBL/GenBank/DDBJ databases">
        <authorList>
            <person name="Jin C."/>
        </authorList>
    </citation>
    <scope>NUCLEOTIDE SEQUENCE [LARGE SCALE GENOMIC DNA]</scope>
    <source>
        <strain evidence="2 3">BN140078</strain>
    </source>
</reference>
<keyword evidence="1" id="KW-0456">Lyase</keyword>
<keyword evidence="1" id="KW-0479">Metal-binding</keyword>
<dbReference type="SFLD" id="SFLDG01020">
    <property type="entry name" value="Terpene_Cyclase_Like_2"/>
    <property type="match status" value="1"/>
</dbReference>
<keyword evidence="1" id="KW-0460">Magnesium</keyword>
<dbReference type="EMBL" id="VUOC01000004">
    <property type="protein sequence ID" value="KAA2238448.1"/>
    <property type="molecule type" value="Genomic_DNA"/>
</dbReference>
<proteinExistence type="inferred from homology"/>
<dbReference type="InterPro" id="IPR034686">
    <property type="entry name" value="Terpene_cyclase-like_2"/>
</dbReference>
<dbReference type="EC" id="4.2.3.-" evidence="1"/>
<accession>A0A5B2VII5</accession>
<dbReference type="AlphaFoldDB" id="A0A5B2VII5"/>
<evidence type="ECO:0000256" key="1">
    <source>
        <dbReference type="RuleBase" id="RU366034"/>
    </source>
</evidence>
<dbReference type="RefSeq" id="WP_149839628.1">
    <property type="nucleotide sequence ID" value="NZ_VUOC01000004.1"/>
</dbReference>
<comment type="similarity">
    <text evidence="1">Belongs to the terpene synthase family.</text>
</comment>
<sequence>MSPITIPRLYCPFTPSVNPFAAAVTIHTDDWVRRFGLHTGAAWQKYKADNFTQLTARFYTTAGLERLAAANDLVVLLFAVDDLLDDQLQRSSLIQQKERLQAFIEQVTAITSGAAPSVAPDAMPWLAALADVWERLCAFGPPQWQQQFAKSILKMFRTAIWEFDNARGQLPTIAQYVEKRQYLGAAFITIGMIQVIEDIPLPPEVLQHPRVQEMVMLCRNIICWANDLFSLGKEQQHGDGHNLVTLLQTERNLTQDEAILCTTAMHDADMFKFLRLSKQLPSFDAATNKHLERYAGTLNRHIRGNVDWSVQDTKRYSFVYGK</sequence>
<evidence type="ECO:0000313" key="2">
    <source>
        <dbReference type="EMBL" id="KAA2238448.1"/>
    </source>
</evidence>
<dbReference type="PANTHER" id="PTHR35201">
    <property type="entry name" value="TERPENE SYNTHASE"/>
    <property type="match status" value="1"/>
</dbReference>
<dbReference type="PANTHER" id="PTHR35201:SF4">
    <property type="entry name" value="BETA-PINACENE SYNTHASE-RELATED"/>
    <property type="match status" value="1"/>
</dbReference>
<reference evidence="2 3" key="1">
    <citation type="submission" date="2019-09" db="EMBL/GenBank/DDBJ databases">
        <title>Chitinophaga ginsengihumi sp. nov., isolated from soil of ginseng rhizosphere.</title>
        <authorList>
            <person name="Lee J."/>
        </authorList>
    </citation>
    <scope>NUCLEOTIDE SEQUENCE [LARGE SCALE GENOMIC DNA]</scope>
    <source>
        <strain evidence="2 3">BN140078</strain>
    </source>
</reference>
<dbReference type="Pfam" id="PF19086">
    <property type="entry name" value="Terpene_syn_C_2"/>
    <property type="match status" value="1"/>
</dbReference>
<comment type="cofactor">
    <cofactor evidence="1">
        <name>Mg(2+)</name>
        <dbReference type="ChEBI" id="CHEBI:18420"/>
    </cofactor>
</comment>
<dbReference type="GO" id="GO:0010333">
    <property type="term" value="F:terpene synthase activity"/>
    <property type="evidence" value="ECO:0007669"/>
    <property type="project" value="InterPro"/>
</dbReference>